<name>A0AAV7W0I3_PLEWA</name>
<evidence type="ECO:0000313" key="3">
    <source>
        <dbReference type="Proteomes" id="UP001066276"/>
    </source>
</evidence>
<protein>
    <submittedName>
        <fullName evidence="2">Uncharacterized protein</fullName>
    </submittedName>
</protein>
<dbReference type="Proteomes" id="UP001066276">
    <property type="component" value="Chromosome 1_2"/>
</dbReference>
<organism evidence="2 3">
    <name type="scientific">Pleurodeles waltl</name>
    <name type="common">Iberian ribbed newt</name>
    <dbReference type="NCBI Taxonomy" id="8319"/>
    <lineage>
        <taxon>Eukaryota</taxon>
        <taxon>Metazoa</taxon>
        <taxon>Chordata</taxon>
        <taxon>Craniata</taxon>
        <taxon>Vertebrata</taxon>
        <taxon>Euteleostomi</taxon>
        <taxon>Amphibia</taxon>
        <taxon>Batrachia</taxon>
        <taxon>Caudata</taxon>
        <taxon>Salamandroidea</taxon>
        <taxon>Salamandridae</taxon>
        <taxon>Pleurodelinae</taxon>
        <taxon>Pleurodeles</taxon>
    </lineage>
</organism>
<evidence type="ECO:0000313" key="2">
    <source>
        <dbReference type="EMBL" id="KAJ1206579.1"/>
    </source>
</evidence>
<dbReference type="EMBL" id="JANPWB010000002">
    <property type="protein sequence ID" value="KAJ1206579.1"/>
    <property type="molecule type" value="Genomic_DNA"/>
</dbReference>
<reference evidence="2" key="1">
    <citation type="journal article" date="2022" name="bioRxiv">
        <title>Sequencing and chromosome-scale assembly of the giantPleurodeles waltlgenome.</title>
        <authorList>
            <person name="Brown T."/>
            <person name="Elewa A."/>
            <person name="Iarovenko S."/>
            <person name="Subramanian E."/>
            <person name="Araus A.J."/>
            <person name="Petzold A."/>
            <person name="Susuki M."/>
            <person name="Suzuki K.-i.T."/>
            <person name="Hayashi T."/>
            <person name="Toyoda A."/>
            <person name="Oliveira C."/>
            <person name="Osipova E."/>
            <person name="Leigh N.D."/>
            <person name="Simon A."/>
            <person name="Yun M.H."/>
        </authorList>
    </citation>
    <scope>NUCLEOTIDE SEQUENCE</scope>
    <source>
        <strain evidence="2">20211129_DDA</strain>
        <tissue evidence="2">Liver</tissue>
    </source>
</reference>
<feature type="compositionally biased region" description="Polar residues" evidence="1">
    <location>
        <begin position="1"/>
        <end position="10"/>
    </location>
</feature>
<gene>
    <name evidence="2" type="ORF">NDU88_001982</name>
</gene>
<accession>A0AAV7W0I3</accession>
<evidence type="ECO:0000256" key="1">
    <source>
        <dbReference type="SAM" id="MobiDB-lite"/>
    </source>
</evidence>
<proteinExistence type="predicted"/>
<sequence>MHNRTPTTTGRIHRPPGFHQQMPAPPVLTAEKELRENVARTARRPQSLPASFPQQEKKGKNTGRTRRALPAAAIAS</sequence>
<keyword evidence="3" id="KW-1185">Reference proteome</keyword>
<feature type="region of interest" description="Disordered" evidence="1">
    <location>
        <begin position="37"/>
        <end position="76"/>
    </location>
</feature>
<comment type="caution">
    <text evidence="2">The sequence shown here is derived from an EMBL/GenBank/DDBJ whole genome shotgun (WGS) entry which is preliminary data.</text>
</comment>
<dbReference type="AlphaFoldDB" id="A0AAV7W0I3"/>
<feature type="region of interest" description="Disordered" evidence="1">
    <location>
        <begin position="1"/>
        <end position="25"/>
    </location>
</feature>